<comment type="subcellular location">
    <subcellularLocation>
        <location evidence="2 7">Bacterial flagellum basal body</location>
    </subcellularLocation>
</comment>
<protein>
    <recommendedName>
        <fullName evidence="7">Flagellar P-ring protein</fullName>
    </recommendedName>
    <alternativeName>
        <fullName evidence="7">Basal body P-ring protein</fullName>
    </alternativeName>
</protein>
<comment type="similarity">
    <text evidence="3 7">Belongs to the FlgI family.</text>
</comment>
<dbReference type="PRINTS" id="PR01010">
    <property type="entry name" value="FLGPRINGFLGI"/>
</dbReference>
<dbReference type="EMBL" id="CP034864">
    <property type="protein sequence ID" value="QCI23877.1"/>
    <property type="molecule type" value="Genomic_DNA"/>
</dbReference>
<dbReference type="OrthoDB" id="9786431at2"/>
<sequence length="371" mass="41266" precursor="true">MSKKIFLLMKLLFFIFISFSSFVHAEKIRDLTSIQGIRDNQLIGYGLIVGLNGTGDQSTQIPFTNQSLNNMLSQLGISIPKNSRMNLKNVAAVVVTANLPPFSHTGEQIDVVVSSMGNAKSLKGGMLLMTPLKGTDNQIYAIAQGNIFISENSDQNNKIRRMRINQVNSGKIHNGATIEREIHTDFGKQKTINLQLNQENFSTAQRISDMINIRYPDTATPIDAKTVQLSTVPNNDIQVHMLSRIQDIDITLPAQEAKVVVNTHTGSIVINQSVKLGACVVSNGNMSIIIDKMYDDENRDLNFFESVDTENDNYQMDETNQNYFDNLDYDRDNLNNIVNSLNAIGTKTDELTSLLQLMKSAGCLNAKLEII</sequence>
<evidence type="ECO:0000256" key="1">
    <source>
        <dbReference type="ARBA" id="ARBA00002591"/>
    </source>
</evidence>
<accession>A0A4D6Y3N5</accession>
<comment type="function">
    <text evidence="1 7">Assembles around the rod to form the L-ring and probably protects the motor/basal body from shearing forces during rotation.</text>
</comment>
<gene>
    <name evidence="7" type="primary">flgI</name>
    <name evidence="8" type="ORF">D9V74_01630</name>
</gene>
<keyword evidence="8" id="KW-0966">Cell projection</keyword>
<evidence type="ECO:0000313" key="9">
    <source>
        <dbReference type="Proteomes" id="UP000298745"/>
    </source>
</evidence>
<name>A0A4D6Y3N5_9GAMM</name>
<feature type="chain" id="PRO_5021055296" description="Flagellar P-ring protein" evidence="7">
    <location>
        <begin position="26"/>
        <end position="371"/>
    </location>
</feature>
<dbReference type="Proteomes" id="UP000298745">
    <property type="component" value="Chromosome"/>
</dbReference>
<keyword evidence="5 7" id="KW-0732">Signal</keyword>
<dbReference type="RefSeq" id="WP_158362678.1">
    <property type="nucleotide sequence ID" value="NZ_CP034864.1"/>
</dbReference>
<dbReference type="PANTHER" id="PTHR30381">
    <property type="entry name" value="FLAGELLAR P-RING PERIPLASMIC PROTEIN FLGI"/>
    <property type="match status" value="1"/>
</dbReference>
<feature type="signal peptide" evidence="7">
    <location>
        <begin position="1"/>
        <end position="25"/>
    </location>
</feature>
<dbReference type="HAMAP" id="MF_00416">
    <property type="entry name" value="FlgI"/>
    <property type="match status" value="1"/>
</dbReference>
<reference evidence="8 9" key="1">
    <citation type="submission" date="2018-12" db="EMBL/GenBank/DDBJ databases">
        <authorList>
            <person name="Chong R.A."/>
        </authorList>
    </citation>
    <scope>NUCLEOTIDE SEQUENCE [LARGE SCALE GENOMIC DNA]</scope>
    <source>
        <strain evidence="8 9">Msa</strain>
    </source>
</reference>
<proteinExistence type="inferred from homology"/>
<dbReference type="InterPro" id="IPR001782">
    <property type="entry name" value="Flag_FlgI"/>
</dbReference>
<reference evidence="8 9" key="2">
    <citation type="submission" date="2019-05" db="EMBL/GenBank/DDBJ databases">
        <title>Genome evolution of the obligate endosymbiont Buchnera aphidicola.</title>
        <authorList>
            <person name="Moran N.A."/>
        </authorList>
    </citation>
    <scope>NUCLEOTIDE SEQUENCE [LARGE SCALE GENOMIC DNA]</scope>
    <source>
        <strain evidence="8 9">Msa</strain>
    </source>
</reference>
<dbReference type="NCBIfam" id="NF003676">
    <property type="entry name" value="PRK05303.1"/>
    <property type="match status" value="1"/>
</dbReference>
<dbReference type="PANTHER" id="PTHR30381:SF0">
    <property type="entry name" value="FLAGELLAR P-RING PROTEIN"/>
    <property type="match status" value="1"/>
</dbReference>
<comment type="subunit">
    <text evidence="4 7">The basal body constitutes a major portion of the flagellar organelle and consists of four rings (L,P,S, and M) mounted on a central rod.</text>
</comment>
<dbReference type="GO" id="GO:0009428">
    <property type="term" value="C:bacterial-type flagellum basal body, distal rod, P ring"/>
    <property type="evidence" value="ECO:0007669"/>
    <property type="project" value="InterPro"/>
</dbReference>
<keyword evidence="6 7" id="KW-0975">Bacterial flagellum</keyword>
<evidence type="ECO:0000256" key="3">
    <source>
        <dbReference type="ARBA" id="ARBA00008994"/>
    </source>
</evidence>
<evidence type="ECO:0000256" key="7">
    <source>
        <dbReference type="HAMAP-Rule" id="MF_00416"/>
    </source>
</evidence>
<evidence type="ECO:0000256" key="5">
    <source>
        <dbReference type="ARBA" id="ARBA00022729"/>
    </source>
</evidence>
<dbReference type="GO" id="GO:0071973">
    <property type="term" value="P:bacterial-type flagellum-dependent cell motility"/>
    <property type="evidence" value="ECO:0007669"/>
    <property type="project" value="InterPro"/>
</dbReference>
<organism evidence="8 9">
    <name type="scientific">Buchnera aphidicola</name>
    <name type="common">Macrosiphoniella sanborni</name>
    <dbReference type="NCBI Taxonomy" id="1241865"/>
    <lineage>
        <taxon>Bacteria</taxon>
        <taxon>Pseudomonadati</taxon>
        <taxon>Pseudomonadota</taxon>
        <taxon>Gammaproteobacteria</taxon>
        <taxon>Enterobacterales</taxon>
        <taxon>Erwiniaceae</taxon>
        <taxon>Buchnera</taxon>
    </lineage>
</organism>
<dbReference type="AlphaFoldDB" id="A0A4D6Y3N5"/>
<keyword evidence="8" id="KW-0282">Flagellum</keyword>
<evidence type="ECO:0000256" key="4">
    <source>
        <dbReference type="ARBA" id="ARBA00011439"/>
    </source>
</evidence>
<evidence type="ECO:0000256" key="6">
    <source>
        <dbReference type="ARBA" id="ARBA00023143"/>
    </source>
</evidence>
<dbReference type="Pfam" id="PF02119">
    <property type="entry name" value="FlgI"/>
    <property type="match status" value="1"/>
</dbReference>
<evidence type="ECO:0000313" key="8">
    <source>
        <dbReference type="EMBL" id="QCI23877.1"/>
    </source>
</evidence>
<evidence type="ECO:0000256" key="2">
    <source>
        <dbReference type="ARBA" id="ARBA00004117"/>
    </source>
</evidence>
<dbReference type="GO" id="GO:0005198">
    <property type="term" value="F:structural molecule activity"/>
    <property type="evidence" value="ECO:0007669"/>
    <property type="project" value="InterPro"/>
</dbReference>
<dbReference type="GO" id="GO:0030288">
    <property type="term" value="C:outer membrane-bounded periplasmic space"/>
    <property type="evidence" value="ECO:0007669"/>
    <property type="project" value="InterPro"/>
</dbReference>
<keyword evidence="8" id="KW-0969">Cilium</keyword>